<name>A0ABQ8JCF8_DERPT</name>
<reference evidence="6 7" key="2">
    <citation type="journal article" date="2022" name="Mol. Biol. Evol.">
        <title>Comparative Genomics Reveals Insights into the Divergent Evolution of Astigmatic Mites and Household Pest Adaptations.</title>
        <authorList>
            <person name="Xiong Q."/>
            <person name="Wan A.T."/>
            <person name="Liu X."/>
            <person name="Fung C.S."/>
            <person name="Xiao X."/>
            <person name="Malainual N."/>
            <person name="Hou J."/>
            <person name="Wang L."/>
            <person name="Wang M."/>
            <person name="Yang K.Y."/>
            <person name="Cui Y."/>
            <person name="Leung E.L."/>
            <person name="Nong W."/>
            <person name="Shin S.K."/>
            <person name="Au S.W."/>
            <person name="Jeong K.Y."/>
            <person name="Chew F.T."/>
            <person name="Hui J.H."/>
            <person name="Leung T.F."/>
            <person name="Tungtrongchitr A."/>
            <person name="Zhong N."/>
            <person name="Liu Z."/>
            <person name="Tsui S.K."/>
        </authorList>
    </citation>
    <scope>NUCLEOTIDE SEQUENCE [LARGE SCALE GENOMIC DNA]</scope>
    <source>
        <strain evidence="6">Derp</strain>
    </source>
</reference>
<proteinExistence type="predicted"/>
<keyword evidence="4 5" id="KW-0472">Membrane</keyword>
<feature type="transmembrane region" description="Helical" evidence="5">
    <location>
        <begin position="47"/>
        <end position="68"/>
    </location>
</feature>
<dbReference type="EMBL" id="NJHN03000051">
    <property type="protein sequence ID" value="KAH9420292.1"/>
    <property type="molecule type" value="Genomic_DNA"/>
</dbReference>
<dbReference type="Proteomes" id="UP000887458">
    <property type="component" value="Unassembled WGS sequence"/>
</dbReference>
<organism evidence="6 7">
    <name type="scientific">Dermatophagoides pteronyssinus</name>
    <name type="common">European house dust mite</name>
    <dbReference type="NCBI Taxonomy" id="6956"/>
    <lineage>
        <taxon>Eukaryota</taxon>
        <taxon>Metazoa</taxon>
        <taxon>Ecdysozoa</taxon>
        <taxon>Arthropoda</taxon>
        <taxon>Chelicerata</taxon>
        <taxon>Arachnida</taxon>
        <taxon>Acari</taxon>
        <taxon>Acariformes</taxon>
        <taxon>Sarcoptiformes</taxon>
        <taxon>Astigmata</taxon>
        <taxon>Psoroptidia</taxon>
        <taxon>Analgoidea</taxon>
        <taxon>Pyroglyphidae</taxon>
        <taxon>Dermatophagoidinae</taxon>
        <taxon>Dermatophagoides</taxon>
    </lineage>
</organism>
<keyword evidence="7" id="KW-1185">Reference proteome</keyword>
<dbReference type="Gene3D" id="1.10.3720.10">
    <property type="entry name" value="MetI-like"/>
    <property type="match status" value="1"/>
</dbReference>
<sequence>MSKPSNHQSIINQLLYSPFDLLLILLTESIIQKFYHSFQTDNFIRSILNFLIKLIITIIISLIFYMAIQNLSSFQIKREFIFLIMFLLIMIPTFIMLILMEQFFNNQKLIDGSTRSKNLFIE</sequence>
<evidence type="ECO:0000313" key="6">
    <source>
        <dbReference type="EMBL" id="KAH9420292.1"/>
    </source>
</evidence>
<comment type="subcellular location">
    <subcellularLocation>
        <location evidence="1">Membrane</location>
        <topology evidence="1">Multi-pass membrane protein</topology>
    </subcellularLocation>
</comment>
<reference evidence="6 7" key="1">
    <citation type="journal article" date="2018" name="J. Allergy Clin. Immunol.">
        <title>High-quality assembly of Dermatophagoides pteronyssinus genome and transcriptome reveals a wide range of novel allergens.</title>
        <authorList>
            <person name="Liu X.Y."/>
            <person name="Yang K.Y."/>
            <person name="Wang M.Q."/>
            <person name="Kwok J.S."/>
            <person name="Zeng X."/>
            <person name="Yang Z."/>
            <person name="Xiao X.J."/>
            <person name="Lau C.P."/>
            <person name="Li Y."/>
            <person name="Huang Z.M."/>
            <person name="Ba J.G."/>
            <person name="Yim A.K."/>
            <person name="Ouyang C.Y."/>
            <person name="Ngai S.M."/>
            <person name="Chan T.F."/>
            <person name="Leung E.L."/>
            <person name="Liu L."/>
            <person name="Liu Z.G."/>
            <person name="Tsui S.K."/>
        </authorList>
    </citation>
    <scope>NUCLEOTIDE SEQUENCE [LARGE SCALE GENOMIC DNA]</scope>
    <source>
        <strain evidence="6">Derp</strain>
    </source>
</reference>
<evidence type="ECO:0000256" key="3">
    <source>
        <dbReference type="ARBA" id="ARBA00022989"/>
    </source>
</evidence>
<comment type="caution">
    <text evidence="6">The sequence shown here is derived from an EMBL/GenBank/DDBJ whole genome shotgun (WGS) entry which is preliminary data.</text>
</comment>
<dbReference type="InterPro" id="IPR035906">
    <property type="entry name" value="MetI-like_sf"/>
</dbReference>
<dbReference type="SUPFAM" id="SSF161098">
    <property type="entry name" value="MetI-like"/>
    <property type="match status" value="1"/>
</dbReference>
<accession>A0ABQ8JCF8</accession>
<feature type="transmembrane region" description="Helical" evidence="5">
    <location>
        <begin position="80"/>
        <end position="100"/>
    </location>
</feature>
<keyword evidence="2 5" id="KW-0812">Transmembrane</keyword>
<evidence type="ECO:0000256" key="2">
    <source>
        <dbReference type="ARBA" id="ARBA00022692"/>
    </source>
</evidence>
<evidence type="ECO:0000313" key="7">
    <source>
        <dbReference type="Proteomes" id="UP000887458"/>
    </source>
</evidence>
<keyword evidence="3 5" id="KW-1133">Transmembrane helix</keyword>
<protein>
    <submittedName>
        <fullName evidence="6">Uncharacterized protein</fullName>
    </submittedName>
</protein>
<evidence type="ECO:0000256" key="1">
    <source>
        <dbReference type="ARBA" id="ARBA00004141"/>
    </source>
</evidence>
<feature type="transmembrane region" description="Helical" evidence="5">
    <location>
        <begin position="15"/>
        <end position="35"/>
    </location>
</feature>
<evidence type="ECO:0000256" key="4">
    <source>
        <dbReference type="ARBA" id="ARBA00023136"/>
    </source>
</evidence>
<evidence type="ECO:0000256" key="5">
    <source>
        <dbReference type="SAM" id="Phobius"/>
    </source>
</evidence>
<gene>
    <name evidence="6" type="ORF">DERP_011207</name>
</gene>